<dbReference type="AlphaFoldDB" id="A0A7S3A3K9"/>
<keyword evidence="1" id="KW-0175">Coiled coil</keyword>
<organism evidence="3">
    <name type="scientific">Rhodosorus marinus</name>
    <dbReference type="NCBI Taxonomy" id="101924"/>
    <lineage>
        <taxon>Eukaryota</taxon>
        <taxon>Rhodophyta</taxon>
        <taxon>Stylonematophyceae</taxon>
        <taxon>Stylonematales</taxon>
        <taxon>Stylonemataceae</taxon>
        <taxon>Rhodosorus</taxon>
    </lineage>
</organism>
<feature type="coiled-coil region" evidence="1">
    <location>
        <begin position="220"/>
        <end position="250"/>
    </location>
</feature>
<proteinExistence type="predicted"/>
<evidence type="ECO:0000313" key="3">
    <source>
        <dbReference type="EMBL" id="CAE0058649.1"/>
    </source>
</evidence>
<dbReference type="EMBL" id="HBHW01034724">
    <property type="protein sequence ID" value="CAE0058649.1"/>
    <property type="molecule type" value="Transcribed_RNA"/>
</dbReference>
<evidence type="ECO:0000256" key="2">
    <source>
        <dbReference type="SAM" id="MobiDB-lite"/>
    </source>
</evidence>
<reference evidence="3" key="1">
    <citation type="submission" date="2021-01" db="EMBL/GenBank/DDBJ databases">
        <authorList>
            <person name="Corre E."/>
            <person name="Pelletier E."/>
            <person name="Niang G."/>
            <person name="Scheremetjew M."/>
            <person name="Finn R."/>
            <person name="Kale V."/>
            <person name="Holt S."/>
            <person name="Cochrane G."/>
            <person name="Meng A."/>
            <person name="Brown T."/>
            <person name="Cohen L."/>
        </authorList>
    </citation>
    <scope>NUCLEOTIDE SEQUENCE</scope>
    <source>
        <strain evidence="3">CCMP 769</strain>
    </source>
</reference>
<name>A0A7S3A3K9_9RHOD</name>
<feature type="coiled-coil region" evidence="1">
    <location>
        <begin position="93"/>
        <end position="141"/>
    </location>
</feature>
<feature type="region of interest" description="Disordered" evidence="2">
    <location>
        <begin position="187"/>
        <end position="212"/>
    </location>
</feature>
<accession>A0A7S3A3K9</accession>
<protein>
    <submittedName>
        <fullName evidence="3">Uncharacterized protein</fullName>
    </submittedName>
</protein>
<gene>
    <name evidence="3" type="ORF">RMAR00112_LOCUS26708</name>
</gene>
<evidence type="ECO:0000256" key="1">
    <source>
        <dbReference type="SAM" id="Coils"/>
    </source>
</evidence>
<sequence length="262" mass="29983">MFGYKKHQNDGFQDIERLFESLSKRDSKQKLRVSVDAQILNQVNVLLESTNFRTKLSWGKADESLEASLQVLRSSISSVRRSEVVLEHSLSQSKRLEQEISDSKRTLENLERNHRNADAKAAALEKQLAEMRATNEATLEQLRSTATEERLSRVQLIQKEKQIYQDAKAMENKKNAETNMLKALSNRQYDRSRKPKIKQTRPLGRLRSATTKDQLESDVIDRLKANEEALGEENEDLESLLCRLESLATRARLASEAANKAI</sequence>